<sequence length="17" mass="2172">MNKIMFCMRTVRFKTKH</sequence>
<reference evidence="1" key="2">
    <citation type="journal article" date="2015" name="Fish Shellfish Immunol.">
        <title>Early steps in the European eel (Anguilla anguilla)-Vibrio vulnificus interaction in the gills: Role of the RtxA13 toxin.</title>
        <authorList>
            <person name="Callol A."/>
            <person name="Pajuelo D."/>
            <person name="Ebbesson L."/>
            <person name="Teles M."/>
            <person name="MacKenzie S."/>
            <person name="Amaro C."/>
        </authorList>
    </citation>
    <scope>NUCLEOTIDE SEQUENCE</scope>
</reference>
<accession>A0A0E9RC33</accession>
<proteinExistence type="predicted"/>
<dbReference type="EMBL" id="GBXM01082689">
    <property type="protein sequence ID" value="JAH25888.1"/>
    <property type="molecule type" value="Transcribed_RNA"/>
</dbReference>
<evidence type="ECO:0000313" key="1">
    <source>
        <dbReference type="EMBL" id="JAH25888.1"/>
    </source>
</evidence>
<organism evidence="1">
    <name type="scientific">Anguilla anguilla</name>
    <name type="common">European freshwater eel</name>
    <name type="synonym">Muraena anguilla</name>
    <dbReference type="NCBI Taxonomy" id="7936"/>
    <lineage>
        <taxon>Eukaryota</taxon>
        <taxon>Metazoa</taxon>
        <taxon>Chordata</taxon>
        <taxon>Craniata</taxon>
        <taxon>Vertebrata</taxon>
        <taxon>Euteleostomi</taxon>
        <taxon>Actinopterygii</taxon>
        <taxon>Neopterygii</taxon>
        <taxon>Teleostei</taxon>
        <taxon>Anguilliformes</taxon>
        <taxon>Anguillidae</taxon>
        <taxon>Anguilla</taxon>
    </lineage>
</organism>
<dbReference type="AlphaFoldDB" id="A0A0E9RC33"/>
<protein>
    <submittedName>
        <fullName evidence="1">Uncharacterized protein</fullName>
    </submittedName>
</protein>
<name>A0A0E9RC33_ANGAN</name>
<reference evidence="1" key="1">
    <citation type="submission" date="2014-11" db="EMBL/GenBank/DDBJ databases">
        <authorList>
            <person name="Amaro Gonzalez C."/>
        </authorList>
    </citation>
    <scope>NUCLEOTIDE SEQUENCE</scope>
</reference>